<sequence>MRRVVATGLLAVGIVGAVVWDASAPLPSPATPLEARLDFTGPVRRMVSVQTQEGGHADLGVSTHRTVTEVVRDGRSATETTTSTYRKRNGEVSVRTWHQRFALAGSSDTFTLSVTDDQEPTRSVETASYQGRCAVRSVTRHVNPRGQYTSVTVQTCDSRGRVLTASTRHDDRLMHSSTTYWIGNRIGVGRAWNAGLEQFPAQTHWALIVIDRSGNSQMFSPLVNIRTEQHFDARGNWVFRHTRLIPTALSGNTIETRETSYWDGKTGPAESR</sequence>
<gene>
    <name evidence="1" type="ORF">ACFOSB_20335</name>
</gene>
<protein>
    <submittedName>
        <fullName evidence="1">Uncharacterized protein</fullName>
    </submittedName>
</protein>
<proteinExistence type="predicted"/>
<dbReference type="RefSeq" id="WP_322471921.1">
    <property type="nucleotide sequence ID" value="NZ_JBHRZG010000024.1"/>
</dbReference>
<reference evidence="2" key="1">
    <citation type="journal article" date="2019" name="Int. J. Syst. Evol. Microbiol.">
        <title>The Global Catalogue of Microorganisms (GCM) 10K type strain sequencing project: providing services to taxonomists for standard genome sequencing and annotation.</title>
        <authorList>
            <consortium name="The Broad Institute Genomics Platform"/>
            <consortium name="The Broad Institute Genome Sequencing Center for Infectious Disease"/>
            <person name="Wu L."/>
            <person name="Ma J."/>
        </authorList>
    </citation>
    <scope>NUCLEOTIDE SEQUENCE [LARGE SCALE GENOMIC DNA]</scope>
    <source>
        <strain evidence="2">CCTCC AB 2017081</strain>
    </source>
</reference>
<comment type="caution">
    <text evidence="1">The sequence shown here is derived from an EMBL/GenBank/DDBJ whole genome shotgun (WGS) entry which is preliminary data.</text>
</comment>
<organism evidence="1 2">
    <name type="scientific">Deinococcus rufus</name>
    <dbReference type="NCBI Taxonomy" id="2136097"/>
    <lineage>
        <taxon>Bacteria</taxon>
        <taxon>Thermotogati</taxon>
        <taxon>Deinococcota</taxon>
        <taxon>Deinococci</taxon>
        <taxon>Deinococcales</taxon>
        <taxon>Deinococcaceae</taxon>
        <taxon>Deinococcus</taxon>
    </lineage>
</organism>
<evidence type="ECO:0000313" key="2">
    <source>
        <dbReference type="Proteomes" id="UP001595803"/>
    </source>
</evidence>
<dbReference type="Proteomes" id="UP001595803">
    <property type="component" value="Unassembled WGS sequence"/>
</dbReference>
<evidence type="ECO:0000313" key="1">
    <source>
        <dbReference type="EMBL" id="MFC3835216.1"/>
    </source>
</evidence>
<dbReference type="EMBL" id="JBHRZG010000024">
    <property type="protein sequence ID" value="MFC3835216.1"/>
    <property type="molecule type" value="Genomic_DNA"/>
</dbReference>
<accession>A0ABV7ZGJ3</accession>
<name>A0ABV7ZGJ3_9DEIO</name>
<keyword evidence="2" id="KW-1185">Reference proteome</keyword>